<dbReference type="Pfam" id="PF01970">
    <property type="entry name" value="TctA"/>
    <property type="match status" value="1"/>
</dbReference>
<evidence type="ECO:0000259" key="2">
    <source>
        <dbReference type="Pfam" id="PF01970"/>
    </source>
</evidence>
<keyword evidence="1" id="KW-0812">Transmembrane</keyword>
<dbReference type="AlphaFoldDB" id="A0AAP4TWA1"/>
<feature type="transmembrane region" description="Helical" evidence="1">
    <location>
        <begin position="313"/>
        <end position="336"/>
    </location>
</feature>
<feature type="domain" description="DUF112" evidence="2">
    <location>
        <begin position="18"/>
        <end position="437"/>
    </location>
</feature>
<feature type="transmembrane region" description="Helical" evidence="1">
    <location>
        <begin position="435"/>
        <end position="454"/>
    </location>
</feature>
<evidence type="ECO:0000256" key="1">
    <source>
        <dbReference type="SAM" id="Phobius"/>
    </source>
</evidence>
<gene>
    <name evidence="3" type="ORF">Q4535_02185</name>
</gene>
<feature type="transmembrane region" description="Helical" evidence="1">
    <location>
        <begin position="410"/>
        <end position="426"/>
    </location>
</feature>
<evidence type="ECO:0000313" key="4">
    <source>
        <dbReference type="Proteomes" id="UP001170481"/>
    </source>
</evidence>
<dbReference type="InterPro" id="IPR002823">
    <property type="entry name" value="DUF112_TM"/>
</dbReference>
<proteinExistence type="predicted"/>
<dbReference type="EMBL" id="JAUORK010000002">
    <property type="protein sequence ID" value="MDO6670918.1"/>
    <property type="molecule type" value="Genomic_DNA"/>
</dbReference>
<dbReference type="RefSeq" id="WP_043334188.1">
    <property type="nucleotide sequence ID" value="NZ_JAHKQM010000015.1"/>
</dbReference>
<dbReference type="PANTHER" id="PTHR35342">
    <property type="entry name" value="TRICARBOXYLIC TRANSPORT PROTEIN"/>
    <property type="match status" value="1"/>
</dbReference>
<dbReference type="PANTHER" id="PTHR35342:SF5">
    <property type="entry name" value="TRICARBOXYLIC TRANSPORT PROTEIN"/>
    <property type="match status" value="1"/>
</dbReference>
<comment type="caution">
    <text evidence="3">The sequence shown here is derived from an EMBL/GenBank/DDBJ whole genome shotgun (WGS) entry which is preliminary data.</text>
</comment>
<evidence type="ECO:0000313" key="3">
    <source>
        <dbReference type="EMBL" id="MDO6670918.1"/>
    </source>
</evidence>
<protein>
    <submittedName>
        <fullName evidence="3">Tripartite tricarboxylate transporter permease</fullName>
    </submittedName>
</protein>
<reference evidence="3" key="1">
    <citation type="submission" date="2023-07" db="EMBL/GenBank/DDBJ databases">
        <title>Genome content predicts the carbon catabolic preferences of heterotrophic bacteria.</title>
        <authorList>
            <person name="Gralka M."/>
        </authorList>
    </citation>
    <scope>NUCLEOTIDE SEQUENCE</scope>
    <source>
        <strain evidence="3">C2R13</strain>
    </source>
</reference>
<keyword evidence="1" id="KW-1133">Transmembrane helix</keyword>
<name>A0AAP4TWA1_9GAMM</name>
<feature type="transmembrane region" description="Helical" evidence="1">
    <location>
        <begin position="103"/>
        <end position="129"/>
    </location>
</feature>
<dbReference type="Proteomes" id="UP001170481">
    <property type="component" value="Unassembled WGS sequence"/>
</dbReference>
<feature type="transmembrane region" description="Helical" evidence="1">
    <location>
        <begin position="383"/>
        <end position="404"/>
    </location>
</feature>
<feature type="transmembrane region" description="Helical" evidence="1">
    <location>
        <begin position="197"/>
        <end position="217"/>
    </location>
</feature>
<feature type="transmembrane region" description="Helical" evidence="1">
    <location>
        <begin position="466"/>
        <end position="485"/>
    </location>
</feature>
<keyword evidence="1" id="KW-0472">Membrane</keyword>
<organism evidence="3 4">
    <name type="scientific">Cobetia amphilecti</name>
    <dbReference type="NCBI Taxonomy" id="1055104"/>
    <lineage>
        <taxon>Bacteria</taxon>
        <taxon>Pseudomonadati</taxon>
        <taxon>Pseudomonadota</taxon>
        <taxon>Gammaproteobacteria</taxon>
        <taxon>Oceanospirillales</taxon>
        <taxon>Halomonadaceae</taxon>
        <taxon>Cobetia</taxon>
    </lineage>
</organism>
<feature type="transmembrane region" description="Helical" evidence="1">
    <location>
        <begin position="356"/>
        <end position="376"/>
    </location>
</feature>
<feature type="transmembrane region" description="Helical" evidence="1">
    <location>
        <begin position="167"/>
        <end position="185"/>
    </location>
</feature>
<feature type="transmembrane region" description="Helical" evidence="1">
    <location>
        <begin position="12"/>
        <end position="37"/>
    </location>
</feature>
<feature type="transmembrane region" description="Helical" evidence="1">
    <location>
        <begin position="144"/>
        <end position="160"/>
    </location>
</feature>
<accession>A0AAP4TWA1</accession>
<sequence>MSDLLQAATMVFTWEVMLIILAASLFGLFMGAIPGLTATMATALLVPVTFFMDPLPAIAAIVSATAMAIVAGDIPGALLRIPGTPASAVYTEEAYAMGKQGKVGLALGLNVTCSMIGGVIGVLILAFFAPRIAEFAIQFTSDEYFWLALLGLSCAILVSGRDPLKGGISMLAGLVIAMVGMDSVSGQMRFTFGNYDLLAGISILPVLIGLFAISELIRRMPETRNPAPIVPPVIKRPFEGVGSTLWKYKGGVLRGGALGTVIGSLPGAGADIASWISYAVSRKFSRTPEKFGKGHPEGLVSASSANNASLSGAYIPALVFGIPGDTVTAIIIGVLMTKGITPGPDVFTDQAPLVNAIFMVFVLANLLLLPLGFMAIRGARHILSIPTGILFPLILMFCIVGAFAANNAMFDIWIMLGIGLMGFFMAENDFPVGPMILAVILGPIVESNFMRSILKSNGDLTAFVDRPIAMVLAIAAVAVWSMIIVNGVKAGRKAPQAEEATQPQDA</sequence>
<feature type="transmembrane region" description="Helical" evidence="1">
    <location>
        <begin position="57"/>
        <end position="82"/>
    </location>
</feature>